<dbReference type="Proteomes" id="UP000075840">
    <property type="component" value="Unassembled WGS sequence"/>
</dbReference>
<dbReference type="EnsemblMetazoa" id="AARA000345-RA">
    <property type="protein sequence ID" value="AARA000345-PA"/>
    <property type="gene ID" value="AARA000345"/>
</dbReference>
<dbReference type="EMBL" id="APCN01006415">
    <property type="status" value="NOT_ANNOTATED_CDS"/>
    <property type="molecule type" value="Genomic_DNA"/>
</dbReference>
<dbReference type="VEuPathDB" id="VectorBase:AARA000345"/>
<dbReference type="AlphaFoldDB" id="A0A182HGJ2"/>
<reference evidence="1" key="1">
    <citation type="submission" date="2022-08" db="UniProtKB">
        <authorList>
            <consortium name="EnsemblMetazoa"/>
        </authorList>
    </citation>
    <scope>IDENTIFICATION</scope>
    <source>
        <strain evidence="1">Dongola</strain>
    </source>
</reference>
<protein>
    <submittedName>
        <fullName evidence="1">Uncharacterized protein</fullName>
    </submittedName>
</protein>
<sequence>MPSRWCRCIRRKEEEVVFRPQLQHRRDVPDVKGEMCAVLAAAIVPPLQDAITGCWDMLFSRMRLAGHYGRRRGDFLQHRSSVAVDG</sequence>
<evidence type="ECO:0000313" key="2">
    <source>
        <dbReference type="Proteomes" id="UP000075840"/>
    </source>
</evidence>
<keyword evidence="2" id="KW-1185">Reference proteome</keyword>
<accession>A0A182HGJ2</accession>
<organism evidence="1 2">
    <name type="scientific">Anopheles arabiensis</name>
    <name type="common">Mosquito</name>
    <dbReference type="NCBI Taxonomy" id="7173"/>
    <lineage>
        <taxon>Eukaryota</taxon>
        <taxon>Metazoa</taxon>
        <taxon>Ecdysozoa</taxon>
        <taxon>Arthropoda</taxon>
        <taxon>Hexapoda</taxon>
        <taxon>Insecta</taxon>
        <taxon>Pterygota</taxon>
        <taxon>Neoptera</taxon>
        <taxon>Endopterygota</taxon>
        <taxon>Diptera</taxon>
        <taxon>Nematocera</taxon>
        <taxon>Culicoidea</taxon>
        <taxon>Culicidae</taxon>
        <taxon>Anophelinae</taxon>
        <taxon>Anopheles</taxon>
    </lineage>
</organism>
<proteinExistence type="predicted"/>
<evidence type="ECO:0000313" key="1">
    <source>
        <dbReference type="EnsemblMetazoa" id="AARA000345-PA"/>
    </source>
</evidence>
<name>A0A182HGJ2_ANOAR</name>